<dbReference type="EMBL" id="ACBZ01000076">
    <property type="protein sequence ID" value="EEG49553.1"/>
    <property type="molecule type" value="Genomic_DNA"/>
</dbReference>
<dbReference type="GeneID" id="86820233"/>
<dbReference type="SUPFAM" id="SSF53187">
    <property type="entry name" value="Zn-dependent exopeptidases"/>
    <property type="match status" value="1"/>
</dbReference>
<protein>
    <recommendedName>
        <fullName evidence="10">Peptidase M14 domain-containing protein</fullName>
    </recommendedName>
</protein>
<feature type="domain" description="Peptidase M14" evidence="10">
    <location>
        <begin position="74"/>
        <end position="379"/>
    </location>
</feature>
<dbReference type="GO" id="GO:0006508">
    <property type="term" value="P:proteolysis"/>
    <property type="evidence" value="ECO:0007669"/>
    <property type="project" value="UniProtKB-KW"/>
</dbReference>
<comment type="caution">
    <text evidence="7">Lacks conserved residue(s) required for the propagation of feature annotation.</text>
</comment>
<dbReference type="PANTHER" id="PTHR11705:SF143">
    <property type="entry name" value="SLL0236 PROTEIN"/>
    <property type="match status" value="1"/>
</dbReference>
<comment type="cofactor">
    <cofactor evidence="1">
        <name>Zn(2+)</name>
        <dbReference type="ChEBI" id="CHEBI:29105"/>
    </cofactor>
</comment>
<dbReference type="Pfam" id="PF00246">
    <property type="entry name" value="Peptidase_M14"/>
    <property type="match status" value="1"/>
</dbReference>
<dbReference type="RefSeq" id="WP_005947847.1">
    <property type="nucleotide sequence ID" value="NZ_CP136423.1"/>
</dbReference>
<keyword evidence="9" id="KW-0812">Transmembrane</keyword>
<evidence type="ECO:0000256" key="9">
    <source>
        <dbReference type="SAM" id="Phobius"/>
    </source>
</evidence>
<name>C0CL65_BLAHS</name>
<keyword evidence="9" id="KW-1133">Transmembrane helix</keyword>
<dbReference type="eggNOG" id="COG2866">
    <property type="taxonomic scope" value="Bacteria"/>
</dbReference>
<evidence type="ECO:0000256" key="6">
    <source>
        <dbReference type="ARBA" id="ARBA00023049"/>
    </source>
</evidence>
<dbReference type="HOGENOM" id="CLU_050685_1_0_9"/>
<evidence type="ECO:0000313" key="11">
    <source>
        <dbReference type="EMBL" id="EEG49553.1"/>
    </source>
</evidence>
<keyword evidence="5" id="KW-0862">Zinc</keyword>
<evidence type="ECO:0000256" key="8">
    <source>
        <dbReference type="SAM" id="MobiDB-lite"/>
    </source>
</evidence>
<dbReference type="PATRIC" id="fig|476272.21.peg.2935"/>
<dbReference type="PROSITE" id="PS52035">
    <property type="entry name" value="PEPTIDASE_M14"/>
    <property type="match status" value="1"/>
</dbReference>
<evidence type="ECO:0000256" key="7">
    <source>
        <dbReference type="PROSITE-ProRule" id="PRU01379"/>
    </source>
</evidence>
<dbReference type="GO" id="GO:0008270">
    <property type="term" value="F:zinc ion binding"/>
    <property type="evidence" value="ECO:0007669"/>
    <property type="project" value="InterPro"/>
</dbReference>
<proteinExistence type="inferred from homology"/>
<keyword evidence="6" id="KW-0482">Metalloprotease</keyword>
<evidence type="ECO:0000256" key="3">
    <source>
        <dbReference type="ARBA" id="ARBA00022670"/>
    </source>
</evidence>
<evidence type="ECO:0000313" key="12">
    <source>
        <dbReference type="Proteomes" id="UP000003100"/>
    </source>
</evidence>
<dbReference type="PROSITE" id="PS51257">
    <property type="entry name" value="PROKAR_LIPOPROTEIN"/>
    <property type="match status" value="1"/>
</dbReference>
<organism evidence="11 12">
    <name type="scientific">Blautia hydrogenotrophica (strain DSM 10507 / JCM 14656 / S5a33)</name>
    <name type="common">Ruminococcus hydrogenotrophicus</name>
    <dbReference type="NCBI Taxonomy" id="476272"/>
    <lineage>
        <taxon>Bacteria</taxon>
        <taxon>Bacillati</taxon>
        <taxon>Bacillota</taxon>
        <taxon>Clostridia</taxon>
        <taxon>Lachnospirales</taxon>
        <taxon>Lachnospiraceae</taxon>
        <taxon>Blautia</taxon>
    </lineage>
</organism>
<dbReference type="Gene3D" id="3.40.630.10">
    <property type="entry name" value="Zn peptidases"/>
    <property type="match status" value="1"/>
</dbReference>
<dbReference type="InterPro" id="IPR000834">
    <property type="entry name" value="Peptidase_M14"/>
</dbReference>
<accession>C0CL65</accession>
<comment type="similarity">
    <text evidence="2 7">Belongs to the peptidase M14 family.</text>
</comment>
<keyword evidence="9" id="KW-0472">Membrane</keyword>
<keyword evidence="3" id="KW-0645">Protease</keyword>
<keyword evidence="12" id="KW-1185">Reference proteome</keyword>
<reference evidence="11 12" key="2">
    <citation type="submission" date="2009-02" db="EMBL/GenBank/DDBJ databases">
        <title>Draft genome sequence of Blautia hydrogenotrophica DSM 10507 (Ruminococcus hydrogenotrophicus DSM 10507).</title>
        <authorList>
            <person name="Sudarsanam P."/>
            <person name="Ley R."/>
            <person name="Guruge J."/>
            <person name="Turnbaugh P.J."/>
            <person name="Mahowald M."/>
            <person name="Liep D."/>
            <person name="Gordon J."/>
        </authorList>
    </citation>
    <scope>NUCLEOTIDE SEQUENCE [LARGE SCALE GENOMIC DNA]</scope>
    <source>
        <strain evidence="12">DSM 10507 / JCM 14656 / S5a33</strain>
    </source>
</reference>
<evidence type="ECO:0000256" key="4">
    <source>
        <dbReference type="ARBA" id="ARBA00022801"/>
    </source>
</evidence>
<evidence type="ECO:0000256" key="5">
    <source>
        <dbReference type="ARBA" id="ARBA00022833"/>
    </source>
</evidence>
<feature type="transmembrane region" description="Helical" evidence="9">
    <location>
        <begin position="6"/>
        <end position="26"/>
    </location>
</feature>
<dbReference type="AlphaFoldDB" id="C0CL65"/>
<reference evidence="11 12" key="1">
    <citation type="submission" date="2009-01" db="EMBL/GenBank/DDBJ databases">
        <authorList>
            <person name="Fulton L."/>
            <person name="Clifton S."/>
            <person name="Fulton B."/>
            <person name="Xu J."/>
            <person name="Minx P."/>
            <person name="Pepin K.H."/>
            <person name="Johnson M."/>
            <person name="Bhonagiri V."/>
            <person name="Nash W.E."/>
            <person name="Mardis E.R."/>
            <person name="Wilson R.K."/>
        </authorList>
    </citation>
    <scope>NUCLEOTIDE SEQUENCE [LARGE SCALE GENOMIC DNA]</scope>
    <source>
        <strain evidence="12">DSM 10507 / JCM 14656 / S5a33</strain>
    </source>
</reference>
<dbReference type="GO" id="GO:0004181">
    <property type="term" value="F:metallocarboxypeptidase activity"/>
    <property type="evidence" value="ECO:0007669"/>
    <property type="project" value="InterPro"/>
</dbReference>
<dbReference type="Proteomes" id="UP000003100">
    <property type="component" value="Unassembled WGS sequence"/>
</dbReference>
<keyword evidence="4" id="KW-0378">Hydrolase</keyword>
<dbReference type="SMART" id="SM00631">
    <property type="entry name" value="Zn_pept"/>
    <property type="match status" value="1"/>
</dbReference>
<dbReference type="PANTHER" id="PTHR11705">
    <property type="entry name" value="PROTEASE FAMILY M14 CARBOXYPEPTIDASE A,B"/>
    <property type="match status" value="1"/>
</dbReference>
<feature type="region of interest" description="Disordered" evidence="8">
    <location>
        <begin position="34"/>
        <end position="61"/>
    </location>
</feature>
<evidence type="ECO:0000259" key="10">
    <source>
        <dbReference type="PROSITE" id="PS52035"/>
    </source>
</evidence>
<dbReference type="GO" id="GO:0005615">
    <property type="term" value="C:extracellular space"/>
    <property type="evidence" value="ECO:0007669"/>
    <property type="project" value="TreeGrafter"/>
</dbReference>
<gene>
    <name evidence="11" type="ORF">RUMHYD_01586</name>
</gene>
<evidence type="ECO:0000256" key="2">
    <source>
        <dbReference type="ARBA" id="ARBA00005988"/>
    </source>
</evidence>
<evidence type="ECO:0000256" key="1">
    <source>
        <dbReference type="ARBA" id="ARBA00001947"/>
    </source>
</evidence>
<comment type="caution">
    <text evidence="11">The sequence shown here is derived from an EMBL/GenBank/DDBJ whole genome shotgun (WGS) entry which is preliminary data.</text>
</comment>
<feature type="compositionally biased region" description="Basic and acidic residues" evidence="8">
    <location>
        <begin position="49"/>
        <end position="59"/>
    </location>
</feature>
<sequence>MKRKGFWMVLGFIGCFLLGVGLYFVVHQRSGQSEDQGSEKLEMTSGQVRRSESEKREEPPVTEIPKEIVQTQDSLYTYEQMVKDLETMELCFPGQIQVKELGVTADGRSIKEAVLGDEKAERHLMIQASIHGREYMNTQVAMRQLELFLRNYEIGSYRNMTYEELLQGLCVHVIPMANPDGVTISQYGPKGIHDKECRQILKQCREADGADGRDYWKNWKANARGVDLNRNFDVGWQEFQGSLRPSSERYKGDVPASETETQAILSIPQRYPVVGCMAYHSSGNLVYWDYGSRGQVYLEDQKLAQTVSEITGYEAHSTVSDGTDSAGCSDYFVLKLGIAAITVENGTGDCPLDSEEFPVIMEKNEKLLPGYLWIYQSGR</sequence>